<accession>A0A8H4AEU5</accession>
<comment type="caution">
    <text evidence="1">The sequence shown here is derived from an EMBL/GenBank/DDBJ whole genome shotgun (WGS) entry which is preliminary data.</text>
</comment>
<dbReference type="AlphaFoldDB" id="A0A8H4AEU5"/>
<dbReference type="InterPro" id="IPR009003">
    <property type="entry name" value="Peptidase_S1_PA"/>
</dbReference>
<sequence>MSVDFLYLLWNSDEPQCLIGRVSKYSTGTMGYDKGYILKENNIFNASPIIRNSDDPDFPELPIVGYLPLFTIGASLFKSGYTIHVTCGILNSFLEIQRFVEDGITYTKFNVWEANLVSRKGDSSGPVFKFVLGEEGVRIVGMVISVHDANNKTAFHPTNVILQRDDGSLMDLITEP</sequence>
<organism evidence="1 2">
    <name type="scientific">Gigaspora margarita</name>
    <dbReference type="NCBI Taxonomy" id="4874"/>
    <lineage>
        <taxon>Eukaryota</taxon>
        <taxon>Fungi</taxon>
        <taxon>Fungi incertae sedis</taxon>
        <taxon>Mucoromycota</taxon>
        <taxon>Glomeromycotina</taxon>
        <taxon>Glomeromycetes</taxon>
        <taxon>Diversisporales</taxon>
        <taxon>Gigasporaceae</taxon>
        <taxon>Gigaspora</taxon>
    </lineage>
</organism>
<proteinExistence type="predicted"/>
<name>A0A8H4AEU5_GIGMA</name>
<keyword evidence="2" id="KW-1185">Reference proteome</keyword>
<dbReference type="SUPFAM" id="SSF50494">
    <property type="entry name" value="Trypsin-like serine proteases"/>
    <property type="match status" value="1"/>
</dbReference>
<protein>
    <recommendedName>
        <fullName evidence="3">Serine protease</fullName>
    </recommendedName>
</protein>
<evidence type="ECO:0008006" key="3">
    <source>
        <dbReference type="Google" id="ProtNLM"/>
    </source>
</evidence>
<dbReference type="InterPro" id="IPR043504">
    <property type="entry name" value="Peptidase_S1_PA_chymotrypsin"/>
</dbReference>
<evidence type="ECO:0000313" key="1">
    <source>
        <dbReference type="EMBL" id="KAF0487087.1"/>
    </source>
</evidence>
<dbReference type="EMBL" id="WTPW01000706">
    <property type="protein sequence ID" value="KAF0487087.1"/>
    <property type="molecule type" value="Genomic_DNA"/>
</dbReference>
<evidence type="ECO:0000313" key="2">
    <source>
        <dbReference type="Proteomes" id="UP000439903"/>
    </source>
</evidence>
<dbReference type="Gene3D" id="2.40.10.10">
    <property type="entry name" value="Trypsin-like serine proteases"/>
    <property type="match status" value="1"/>
</dbReference>
<dbReference type="OrthoDB" id="2428722at2759"/>
<gene>
    <name evidence="1" type="ORF">F8M41_022614</name>
</gene>
<dbReference type="Proteomes" id="UP000439903">
    <property type="component" value="Unassembled WGS sequence"/>
</dbReference>
<reference evidence="1 2" key="1">
    <citation type="journal article" date="2019" name="Environ. Microbiol.">
        <title>At the nexus of three kingdoms: the genome of the mycorrhizal fungus Gigaspora margarita provides insights into plant, endobacterial and fungal interactions.</title>
        <authorList>
            <person name="Venice F."/>
            <person name="Ghignone S."/>
            <person name="Salvioli di Fossalunga A."/>
            <person name="Amselem J."/>
            <person name="Novero M."/>
            <person name="Xianan X."/>
            <person name="Sedzielewska Toro K."/>
            <person name="Morin E."/>
            <person name="Lipzen A."/>
            <person name="Grigoriev I.V."/>
            <person name="Henrissat B."/>
            <person name="Martin F.M."/>
            <person name="Bonfante P."/>
        </authorList>
    </citation>
    <scope>NUCLEOTIDE SEQUENCE [LARGE SCALE GENOMIC DNA]</scope>
    <source>
        <strain evidence="1 2">BEG34</strain>
    </source>
</reference>